<evidence type="ECO:0000313" key="2">
    <source>
        <dbReference type="EMBL" id="OGI71822.1"/>
    </source>
</evidence>
<dbReference type="EMBL" id="MFUC01000022">
    <property type="protein sequence ID" value="OGI71822.1"/>
    <property type="molecule type" value="Genomic_DNA"/>
</dbReference>
<reference evidence="2 3" key="1">
    <citation type="journal article" date="2016" name="Nat. Commun.">
        <title>Thousands of microbial genomes shed light on interconnected biogeochemical processes in an aquifer system.</title>
        <authorList>
            <person name="Anantharaman K."/>
            <person name="Brown C.T."/>
            <person name="Hug L.A."/>
            <person name="Sharon I."/>
            <person name="Castelle C.J."/>
            <person name="Probst A.J."/>
            <person name="Thomas B.C."/>
            <person name="Singh A."/>
            <person name="Wilkins M.J."/>
            <person name="Karaoz U."/>
            <person name="Brodie E.L."/>
            <person name="Williams K.H."/>
            <person name="Hubbard S.S."/>
            <person name="Banfield J.F."/>
        </authorList>
    </citation>
    <scope>NUCLEOTIDE SEQUENCE [LARGE SCALE GENOMIC DNA]</scope>
</reference>
<protein>
    <recommendedName>
        <fullName evidence="4">VanZ-like domain-containing protein</fullName>
    </recommendedName>
</protein>
<proteinExistence type="predicted"/>
<feature type="transmembrane region" description="Helical" evidence="1">
    <location>
        <begin position="12"/>
        <end position="31"/>
    </location>
</feature>
<gene>
    <name evidence="2" type="ORF">A3J61_02380</name>
</gene>
<evidence type="ECO:0000256" key="1">
    <source>
        <dbReference type="SAM" id="Phobius"/>
    </source>
</evidence>
<name>A0A1F6VQH3_9BACT</name>
<organism evidence="2 3">
    <name type="scientific">Candidatus Nomurabacteria bacterium RIFCSPHIGHO2_02_FULL_38_15</name>
    <dbReference type="NCBI Taxonomy" id="1801752"/>
    <lineage>
        <taxon>Bacteria</taxon>
        <taxon>Candidatus Nomuraibacteriota</taxon>
    </lineage>
</organism>
<feature type="transmembrane region" description="Helical" evidence="1">
    <location>
        <begin position="106"/>
        <end position="124"/>
    </location>
</feature>
<evidence type="ECO:0000313" key="3">
    <source>
        <dbReference type="Proteomes" id="UP000179686"/>
    </source>
</evidence>
<dbReference type="Pfam" id="PF09997">
    <property type="entry name" value="DUF2238"/>
    <property type="match status" value="1"/>
</dbReference>
<accession>A0A1F6VQH3</accession>
<comment type="caution">
    <text evidence="2">The sequence shown here is derived from an EMBL/GenBank/DDBJ whole genome shotgun (WGS) entry which is preliminary data.</text>
</comment>
<keyword evidence="1" id="KW-0472">Membrane</keyword>
<dbReference type="InterPro" id="IPR014509">
    <property type="entry name" value="YjdF-like"/>
</dbReference>
<feature type="transmembrane region" description="Helical" evidence="1">
    <location>
        <begin position="37"/>
        <end position="56"/>
    </location>
</feature>
<evidence type="ECO:0008006" key="4">
    <source>
        <dbReference type="Google" id="ProtNLM"/>
    </source>
</evidence>
<dbReference type="Proteomes" id="UP000179686">
    <property type="component" value="Unassembled WGS sequence"/>
</dbReference>
<keyword evidence="1" id="KW-1133">Transmembrane helix</keyword>
<dbReference type="AlphaFoldDB" id="A0A1F6VQH3"/>
<dbReference type="STRING" id="1801752.A3J61_02380"/>
<feature type="transmembrane region" description="Helical" evidence="1">
    <location>
        <begin position="68"/>
        <end position="86"/>
    </location>
</feature>
<sequence>MQKYIQKNLIKSILIVFIVNALATFFHWYRLIWWFDMPMHFMGGFFIAWLVLMLYGKMKPGFVLDKSVIKKVIIFSFLIGFGWEWFEWGVDLYTGAQSMHLLDSYSDIFFDMAGAYVAIFMLKYKYGEKS</sequence>
<keyword evidence="1" id="KW-0812">Transmembrane</keyword>